<reference evidence="4 5" key="1">
    <citation type="submission" date="2016-03" db="EMBL/GenBank/DDBJ databases">
        <authorList>
            <person name="Cho S.-Y."/>
            <person name="Lim S."/>
            <person name="Kim H."/>
            <person name="Soh E.H."/>
            <person name="Moon J.S."/>
        </authorList>
    </citation>
    <scope>NUCLEOTIDE SEQUENCE [LARGE SCALE GENOMIC DNA]</scope>
    <source>
        <strain evidence="4 5">KCTC 3810</strain>
    </source>
</reference>
<dbReference type="InterPro" id="IPR004474">
    <property type="entry name" value="LytR_CpsA_psr"/>
</dbReference>
<dbReference type="PANTHER" id="PTHR33392:SF6">
    <property type="entry name" value="POLYISOPRENYL-TEICHOIC ACID--PEPTIDOGLYCAN TEICHOIC ACID TRANSFERASE TAGU"/>
    <property type="match status" value="1"/>
</dbReference>
<organism evidence="4 5">
    <name type="scientific">Exiguobacterium undae</name>
    <dbReference type="NCBI Taxonomy" id="169177"/>
    <lineage>
        <taxon>Bacteria</taxon>
        <taxon>Bacillati</taxon>
        <taxon>Bacillota</taxon>
        <taxon>Bacilli</taxon>
        <taxon>Bacillales</taxon>
        <taxon>Bacillales Family XII. Incertae Sedis</taxon>
        <taxon>Exiguobacterium</taxon>
    </lineage>
</organism>
<proteinExistence type="inferred from homology"/>
<evidence type="ECO:0000259" key="3">
    <source>
        <dbReference type="Pfam" id="PF03816"/>
    </source>
</evidence>
<feature type="compositionally biased region" description="Polar residues" evidence="2">
    <location>
        <begin position="45"/>
        <end position="54"/>
    </location>
</feature>
<dbReference type="InterPro" id="IPR050922">
    <property type="entry name" value="LytR/CpsA/Psr_CW_biosynth"/>
</dbReference>
<evidence type="ECO:0000313" key="4">
    <source>
        <dbReference type="EMBL" id="OAN14420.1"/>
    </source>
</evidence>
<name>A0ABX2V8A1_9BACL</name>
<dbReference type="EMBL" id="LVVL01000001">
    <property type="protein sequence ID" value="OAN14420.1"/>
    <property type="molecule type" value="Genomic_DNA"/>
</dbReference>
<dbReference type="RefSeq" id="WP_028105665.1">
    <property type="nucleotide sequence ID" value="NZ_LVVL01000001.1"/>
</dbReference>
<sequence>MKEWRWLILTALGIGLLVFFGSGGYVYHQNSQLVDEVDEPVEASVQPTETAQTEQGKKADSKKADQKKSTGKQTESETISLLLLGVDQRGNEAGRSDTIIVVTVNPETGSSKMLSIPRDLKTEIIGNGSNDKINHAYAFGGPEMARETVEHLLDLQIDYFAEINLDGFTDLVDAVDGVTVANDINFSYYEMKFPKGELSLNGKEALAYARMRYDDPRGDFGRQIRQRQVVQAVADKLTADFSLTRFNDVLTAVGKNVKTDIPFPVVRKLATDYRASLQNVETLSLEGSGGIESDKIYYWHPTAASLKQVQTTLQNELR</sequence>
<comment type="caution">
    <text evidence="4">The sequence shown here is derived from an EMBL/GenBank/DDBJ whole genome shotgun (WGS) entry which is preliminary data.</text>
</comment>
<keyword evidence="5" id="KW-1185">Reference proteome</keyword>
<evidence type="ECO:0000256" key="2">
    <source>
        <dbReference type="SAM" id="MobiDB-lite"/>
    </source>
</evidence>
<dbReference type="Gene3D" id="3.40.630.190">
    <property type="entry name" value="LCP protein"/>
    <property type="match status" value="1"/>
</dbReference>
<evidence type="ECO:0000313" key="5">
    <source>
        <dbReference type="Proteomes" id="UP000078447"/>
    </source>
</evidence>
<feature type="compositionally biased region" description="Basic and acidic residues" evidence="2">
    <location>
        <begin position="55"/>
        <end position="68"/>
    </location>
</feature>
<dbReference type="NCBIfam" id="TIGR00350">
    <property type="entry name" value="lytR_cpsA_psr"/>
    <property type="match status" value="1"/>
</dbReference>
<protein>
    <submittedName>
        <fullName evidence="4">Trascriptional regulator</fullName>
    </submittedName>
</protein>
<feature type="region of interest" description="Disordered" evidence="2">
    <location>
        <begin position="40"/>
        <end position="73"/>
    </location>
</feature>
<accession>A0ABX2V8A1</accession>
<feature type="domain" description="Cell envelope-related transcriptional attenuator" evidence="3">
    <location>
        <begin position="95"/>
        <end position="237"/>
    </location>
</feature>
<dbReference type="Proteomes" id="UP000078447">
    <property type="component" value="Unassembled WGS sequence"/>
</dbReference>
<gene>
    <name evidence="4" type="ORF">A3783_00400</name>
</gene>
<dbReference type="Pfam" id="PF03816">
    <property type="entry name" value="LytR_cpsA_psr"/>
    <property type="match status" value="1"/>
</dbReference>
<evidence type="ECO:0000256" key="1">
    <source>
        <dbReference type="ARBA" id="ARBA00006068"/>
    </source>
</evidence>
<comment type="similarity">
    <text evidence="1">Belongs to the LytR/CpsA/Psr (LCP) family.</text>
</comment>
<dbReference type="PANTHER" id="PTHR33392">
    <property type="entry name" value="POLYISOPRENYL-TEICHOIC ACID--PEPTIDOGLYCAN TEICHOIC ACID TRANSFERASE TAGU"/>
    <property type="match status" value="1"/>
</dbReference>